<dbReference type="Proteomes" id="UP000256409">
    <property type="component" value="Unassembled WGS sequence"/>
</dbReference>
<dbReference type="Proteomes" id="UP000246800">
    <property type="component" value="Unassembled WGS sequence"/>
</dbReference>
<dbReference type="PROSITE" id="PS51160">
    <property type="entry name" value="ACYLPHOSPHATASE_3"/>
    <property type="match status" value="1"/>
</dbReference>
<comment type="similarity">
    <text evidence="1 6">Belongs to the acylphosphatase family.</text>
</comment>
<dbReference type="EMBL" id="CP066884">
    <property type="protein sequence ID" value="QQM97225.1"/>
    <property type="molecule type" value="Genomic_DNA"/>
</dbReference>
<reference evidence="12" key="2">
    <citation type="journal article" date="2018" name="Vet. Microbiol.">
        <title>Methicillin-resistant staphylococci amongst veterinary personnel, personnel-owned pets, patients and the hospital environment of two small animal veterinary hospitals.</title>
        <authorList>
            <person name="Worthing K.A."/>
            <person name="Brown J."/>
            <person name="Gerber L."/>
            <person name="Abraham S."/>
            <person name="Trott D."/>
            <person name="Norris J.M."/>
        </authorList>
    </citation>
    <scope>NUCLEOTIDE SEQUENCE</scope>
    <source>
        <strain evidence="12">ST496-2</strain>
    </source>
</reference>
<dbReference type="EMBL" id="AAXKXX010000001">
    <property type="protein sequence ID" value="EGQ4383643.1"/>
    <property type="molecule type" value="Genomic_DNA"/>
</dbReference>
<evidence type="ECO:0000313" key="10">
    <source>
        <dbReference type="EMBL" id="PWZ94071.1"/>
    </source>
</evidence>
<evidence type="ECO:0000313" key="13">
    <source>
        <dbReference type="Proteomes" id="UP000246351"/>
    </source>
</evidence>
<dbReference type="InterPro" id="IPR036046">
    <property type="entry name" value="Acylphosphatase-like_dom_sf"/>
</dbReference>
<keyword evidence="5 9" id="KW-0378">Hydrolase</keyword>
<evidence type="ECO:0000313" key="8">
    <source>
        <dbReference type="EMBL" id="EGQ4383643.1"/>
    </source>
</evidence>
<evidence type="ECO:0000313" key="16">
    <source>
        <dbReference type="Proteomes" id="UP000595859"/>
    </source>
</evidence>
<dbReference type="RefSeq" id="WP_014613943.1">
    <property type="nucleotide sequence ID" value="NZ_AP019372.1"/>
</dbReference>
<reference evidence="8 17" key="4">
    <citation type="submission" date="2018-11" db="EMBL/GenBank/DDBJ databases">
        <authorList>
            <consortium name="Veterinary Laboratory Investigation and Response Network"/>
        </authorList>
    </citation>
    <scope>NUCLEOTIDE SEQUENCE [LARGE SCALE GENOMIC DNA]</scope>
    <source>
        <strain evidence="8 17">SPSE-18-VL-LA-PA-Ryan-0021</strain>
    </source>
</reference>
<dbReference type="AlphaFoldDB" id="A0A161W477"/>
<keyword evidence="17" id="KW-1185">Reference proteome</keyword>
<evidence type="ECO:0000256" key="6">
    <source>
        <dbReference type="RuleBase" id="RU004168"/>
    </source>
</evidence>
<dbReference type="EC" id="3.6.1.7" evidence="2 5"/>
<reference evidence="15" key="3">
    <citation type="journal article" date="2018" name="Vet. Microbiol.">
        <title>Molecular epidemiology of methicillin-resistant staphylococci amongst veterinary personnel, personnel-owned pets, patients and the hospital environment of two companion animal veterinary hospitals.</title>
        <authorList>
            <person name="Worthing K.A."/>
            <person name="Brown J."/>
            <person name="Gerber L."/>
            <person name="Abraham S."/>
            <person name="Trott D."/>
            <person name="Norris J.M."/>
        </authorList>
    </citation>
    <scope>NUCLEOTIDE SEQUENCE [LARGE SCALE GENOMIC DNA]</scope>
    <source>
        <strain evidence="15">ST496-2</strain>
    </source>
</reference>
<evidence type="ECO:0000313" key="12">
    <source>
        <dbReference type="EMBL" id="REA82006.1"/>
    </source>
</evidence>
<evidence type="ECO:0000313" key="9">
    <source>
        <dbReference type="EMBL" id="PWZ75237.1"/>
    </source>
</evidence>
<accession>A0A161W477</accession>
<dbReference type="OrthoDB" id="9808093at2"/>
<dbReference type="OMA" id="EKQFRIM"/>
<dbReference type="GO" id="GO:0003998">
    <property type="term" value="F:acylphosphatase activity"/>
    <property type="evidence" value="ECO:0007669"/>
    <property type="project" value="UniProtKB-EC"/>
</dbReference>
<evidence type="ECO:0000313" key="11">
    <source>
        <dbReference type="EMBL" id="QQM97225.1"/>
    </source>
</evidence>
<evidence type="ECO:0000313" key="17">
    <source>
        <dbReference type="Proteomes" id="UP000600220"/>
    </source>
</evidence>
<feature type="active site" evidence="5">
    <location>
        <position position="18"/>
    </location>
</feature>
<dbReference type="EMBL" id="QEIT01000029">
    <property type="protein sequence ID" value="PWZ75237.1"/>
    <property type="molecule type" value="Genomic_DNA"/>
</dbReference>
<dbReference type="Gene3D" id="3.30.70.100">
    <property type="match status" value="1"/>
</dbReference>
<dbReference type="NCBIfam" id="NF011005">
    <property type="entry name" value="PRK14431.1"/>
    <property type="match status" value="1"/>
</dbReference>
<dbReference type="EMBL" id="QEIV01002193">
    <property type="protein sequence ID" value="PWZ94071.1"/>
    <property type="molecule type" value="Genomic_DNA"/>
</dbReference>
<dbReference type="PANTHER" id="PTHR47268">
    <property type="entry name" value="ACYLPHOSPHATASE"/>
    <property type="match status" value="1"/>
</dbReference>
<dbReference type="InterPro" id="IPR020456">
    <property type="entry name" value="Acylphosphatase"/>
</dbReference>
<evidence type="ECO:0000256" key="5">
    <source>
        <dbReference type="PROSITE-ProRule" id="PRU00520"/>
    </source>
</evidence>
<evidence type="ECO:0000256" key="3">
    <source>
        <dbReference type="ARBA" id="ARBA00015991"/>
    </source>
</evidence>
<dbReference type="InterPro" id="IPR001792">
    <property type="entry name" value="Acylphosphatase-like_dom"/>
</dbReference>
<evidence type="ECO:0000313" key="15">
    <source>
        <dbReference type="Proteomes" id="UP000256409"/>
    </source>
</evidence>
<dbReference type="STRING" id="937773.SPSINT_1114"/>
<evidence type="ECO:0000259" key="7">
    <source>
        <dbReference type="PROSITE" id="PS51160"/>
    </source>
</evidence>
<dbReference type="Proteomes" id="UP000595859">
    <property type="component" value="Chromosome"/>
</dbReference>
<name>A0A161W477_STAPS</name>
<sequence>MKHYLIRVYGRVQGVGFRYFTERLALKYQIKGTVKNVEDYVEVHAQGDDASLESFTQGVINGASPASRVETYTIDELEINEPYQNFRAIS</sequence>
<gene>
    <name evidence="9" type="ORF">DD902_05900</name>
    <name evidence="10" type="ORF">DD924_18230</name>
    <name evidence="12" type="ORF">DV961_06190</name>
    <name evidence="8" type="ORF">EGV54_00820</name>
    <name evidence="11" type="ORF">JGZ15_06680</name>
</gene>
<dbReference type="EMBL" id="QQPC01000034">
    <property type="protein sequence ID" value="REA82006.1"/>
    <property type="molecule type" value="Genomic_DNA"/>
</dbReference>
<protein>
    <recommendedName>
        <fullName evidence="3 5">acylphosphatase</fullName>
        <ecNumber evidence="2 5">3.6.1.7</ecNumber>
    </recommendedName>
</protein>
<dbReference type="InterPro" id="IPR017968">
    <property type="entry name" value="Acylphosphatase_CS"/>
</dbReference>
<feature type="domain" description="Acylphosphatase-like" evidence="7">
    <location>
        <begin position="3"/>
        <end position="90"/>
    </location>
</feature>
<reference evidence="13 14" key="1">
    <citation type="journal article" date="2018" name="Vet. Microbiol.">
        <title>Clonal diversity and geographic distribution of methicillin-resistant Staphylococcus pseudintermedius from Australian animals: Discovery of novel sequence types.</title>
        <authorList>
            <person name="Worthing K.A."/>
            <person name="Abraham S."/>
            <person name="Coombs G.W."/>
            <person name="Pang S."/>
            <person name="Saputra S."/>
            <person name="Jordan D."/>
            <person name="Trott D.J."/>
            <person name="Norris J.M."/>
        </authorList>
    </citation>
    <scope>NUCLEOTIDE SEQUENCE [LARGE SCALE GENOMIC DNA]</scope>
    <source>
        <strain evidence="9 14">ST525 1</strain>
        <strain evidence="10 13">ST71 3</strain>
    </source>
</reference>
<evidence type="ECO:0000313" key="14">
    <source>
        <dbReference type="Proteomes" id="UP000246800"/>
    </source>
</evidence>
<dbReference type="SUPFAM" id="SSF54975">
    <property type="entry name" value="Acylphosphatase/BLUF domain-like"/>
    <property type="match status" value="1"/>
</dbReference>
<comment type="catalytic activity">
    <reaction evidence="4 5">
        <text>an acyl phosphate + H2O = a carboxylate + phosphate + H(+)</text>
        <dbReference type="Rhea" id="RHEA:14965"/>
        <dbReference type="ChEBI" id="CHEBI:15377"/>
        <dbReference type="ChEBI" id="CHEBI:15378"/>
        <dbReference type="ChEBI" id="CHEBI:29067"/>
        <dbReference type="ChEBI" id="CHEBI:43474"/>
        <dbReference type="ChEBI" id="CHEBI:59918"/>
        <dbReference type="EC" id="3.6.1.7"/>
    </reaction>
</comment>
<organism evidence="9 14">
    <name type="scientific">Staphylococcus pseudintermedius</name>
    <dbReference type="NCBI Taxonomy" id="283734"/>
    <lineage>
        <taxon>Bacteria</taxon>
        <taxon>Bacillati</taxon>
        <taxon>Bacillota</taxon>
        <taxon>Bacilli</taxon>
        <taxon>Bacillales</taxon>
        <taxon>Staphylococcaceae</taxon>
        <taxon>Staphylococcus</taxon>
        <taxon>Staphylococcus intermedius group</taxon>
    </lineage>
</organism>
<feature type="active site" evidence="5">
    <location>
        <position position="36"/>
    </location>
</feature>
<dbReference type="eggNOG" id="COG1254">
    <property type="taxonomic scope" value="Bacteria"/>
</dbReference>
<proteinExistence type="inferred from homology"/>
<dbReference type="PANTHER" id="PTHR47268:SF4">
    <property type="entry name" value="ACYLPHOSPHATASE"/>
    <property type="match status" value="1"/>
</dbReference>
<reference evidence="11 16" key="5">
    <citation type="submission" date="2020-12" db="EMBL/GenBank/DDBJ databases">
        <title>Whole genome sequencing and de novo assembly of Staphylococcus pseudintermedius: a novel pangenome approach to unravel pathogenesis of canine pyoderma.</title>
        <authorList>
            <person name="Ferrer L."/>
            <person name="Perez D."/>
            <person name="Fonticoba R."/>
            <person name="Vines J."/>
            <person name="Fabregas N."/>
            <person name="Madronero S."/>
            <person name="Meroni G."/>
            <person name="Martino P."/>
            <person name="Martinez S."/>
            <person name="Cusco A."/>
            <person name="Migura L."/>
            <person name="Francino O."/>
        </authorList>
    </citation>
    <scope>NUCLEOTIDE SEQUENCE [LARGE SCALE GENOMIC DNA]</scope>
    <source>
        <strain evidence="11 16">HSP080</strain>
    </source>
</reference>
<evidence type="ECO:0000256" key="2">
    <source>
        <dbReference type="ARBA" id="ARBA00012150"/>
    </source>
</evidence>
<dbReference type="Proteomes" id="UP000246351">
    <property type="component" value="Unassembled WGS sequence"/>
</dbReference>
<evidence type="ECO:0000256" key="1">
    <source>
        <dbReference type="ARBA" id="ARBA00005614"/>
    </source>
</evidence>
<dbReference type="Proteomes" id="UP000600220">
    <property type="component" value="Unassembled WGS sequence"/>
</dbReference>
<evidence type="ECO:0000256" key="4">
    <source>
        <dbReference type="ARBA" id="ARBA00047645"/>
    </source>
</evidence>
<dbReference type="PROSITE" id="PS00150">
    <property type="entry name" value="ACYLPHOSPHATASE_1"/>
    <property type="match status" value="1"/>
</dbReference>
<dbReference type="Pfam" id="PF00708">
    <property type="entry name" value="Acylphosphatase"/>
    <property type="match status" value="1"/>
</dbReference>